<dbReference type="Proteomes" id="UP000642920">
    <property type="component" value="Unassembled WGS sequence"/>
</dbReference>
<feature type="transmembrane region" description="Helical" evidence="1">
    <location>
        <begin position="84"/>
        <end position="106"/>
    </location>
</feature>
<keyword evidence="1" id="KW-1133">Transmembrane helix</keyword>
<feature type="transmembrane region" description="Helical" evidence="1">
    <location>
        <begin position="170"/>
        <end position="193"/>
    </location>
</feature>
<feature type="transmembrane region" description="Helical" evidence="1">
    <location>
        <begin position="112"/>
        <end position="134"/>
    </location>
</feature>
<evidence type="ECO:0000313" key="3">
    <source>
        <dbReference type="Proteomes" id="UP000642920"/>
    </source>
</evidence>
<keyword evidence="1" id="KW-0812">Transmembrane</keyword>
<dbReference type="AlphaFoldDB" id="A0A937APL6"/>
<name>A0A937APL6_9BACT</name>
<organism evidence="2 3">
    <name type="scientific">Marivirga atlantica</name>
    <dbReference type="NCBI Taxonomy" id="1548457"/>
    <lineage>
        <taxon>Bacteria</taxon>
        <taxon>Pseudomonadati</taxon>
        <taxon>Bacteroidota</taxon>
        <taxon>Cytophagia</taxon>
        <taxon>Cytophagales</taxon>
        <taxon>Marivirgaceae</taxon>
        <taxon>Marivirga</taxon>
    </lineage>
</organism>
<evidence type="ECO:0000256" key="1">
    <source>
        <dbReference type="SAM" id="Phobius"/>
    </source>
</evidence>
<sequence length="203" mass="23130">MLSEAQEKIIIEEIEQSSVKSRELKDDLIDHFCCLVEIEMNKGKTFQSALQSAYKQTAPNGLNEIQNETLFLLNYNKIMLMKRLTYASGYLFTLALIVGIFFKLMHLPGATVLMFGGGSGFAFIFIPLLLINKFKRSAPKVMSEKLKWILGATSLIMFMLASWMKLQHLMGAAFMLGLSFLVFGFGFLPFLFFRMYKKSVEEV</sequence>
<keyword evidence="1" id="KW-0472">Membrane</keyword>
<dbReference type="RefSeq" id="WP_201923100.1">
    <property type="nucleotide sequence ID" value="NZ_JAERQG010000004.1"/>
</dbReference>
<feature type="transmembrane region" description="Helical" evidence="1">
    <location>
        <begin position="146"/>
        <end position="164"/>
    </location>
</feature>
<gene>
    <name evidence="2" type="ORF">JKP34_14615</name>
</gene>
<reference evidence="2" key="1">
    <citation type="submission" date="2021-01" db="EMBL/GenBank/DDBJ databases">
        <title>Marivirga sp. nov., isolated from intertidal surface sediments.</title>
        <authorList>
            <person name="Zhang M."/>
        </authorList>
    </citation>
    <scope>NUCLEOTIDE SEQUENCE</scope>
    <source>
        <strain evidence="2">SM1354</strain>
    </source>
</reference>
<keyword evidence="3" id="KW-1185">Reference proteome</keyword>
<proteinExistence type="predicted"/>
<comment type="caution">
    <text evidence="2">The sequence shown here is derived from an EMBL/GenBank/DDBJ whole genome shotgun (WGS) entry which is preliminary data.</text>
</comment>
<dbReference type="EMBL" id="JAERQG010000004">
    <property type="protein sequence ID" value="MBL0766497.1"/>
    <property type="molecule type" value="Genomic_DNA"/>
</dbReference>
<evidence type="ECO:0000313" key="2">
    <source>
        <dbReference type="EMBL" id="MBL0766497.1"/>
    </source>
</evidence>
<accession>A0A937APL6</accession>
<protein>
    <submittedName>
        <fullName evidence="2">Uncharacterized protein</fullName>
    </submittedName>
</protein>